<dbReference type="GO" id="GO:1902600">
    <property type="term" value="P:proton transmembrane transport"/>
    <property type="evidence" value="ECO:0007669"/>
    <property type="project" value="InterPro"/>
</dbReference>
<evidence type="ECO:0000256" key="15">
    <source>
        <dbReference type="SAM" id="Phobius"/>
    </source>
</evidence>
<dbReference type="Pfam" id="PF23256">
    <property type="entry name" value="CHX17_2nd"/>
    <property type="match status" value="1"/>
</dbReference>
<feature type="transmembrane region" description="Helical" evidence="15">
    <location>
        <begin position="229"/>
        <end position="250"/>
    </location>
</feature>
<dbReference type="GO" id="GO:0009941">
    <property type="term" value="C:chloroplast envelope"/>
    <property type="evidence" value="ECO:0007669"/>
    <property type="project" value="UniProtKB-SubCell"/>
</dbReference>
<dbReference type="PANTHER" id="PTHR32468">
    <property type="entry name" value="CATION/H + ANTIPORTER"/>
    <property type="match status" value="1"/>
</dbReference>
<name>A0A8I7BHX4_HORVV</name>
<evidence type="ECO:0000256" key="8">
    <source>
        <dbReference type="ARBA" id="ARBA00022958"/>
    </source>
</evidence>
<feature type="region of interest" description="Disordered" evidence="14">
    <location>
        <begin position="706"/>
        <end position="733"/>
    </location>
</feature>
<dbReference type="SMR" id="A0A8I7BHX4"/>
<dbReference type="Pfam" id="PF00999">
    <property type="entry name" value="Na_H_Exchanger"/>
    <property type="match status" value="1"/>
</dbReference>
<dbReference type="GO" id="GO:0016020">
    <property type="term" value="C:membrane"/>
    <property type="evidence" value="ECO:0007669"/>
    <property type="project" value="UniProtKB-SubCell"/>
</dbReference>
<dbReference type="Gene3D" id="1.20.1530.20">
    <property type="match status" value="1"/>
</dbReference>
<feature type="transmembrane region" description="Helical" evidence="15">
    <location>
        <begin position="187"/>
        <end position="209"/>
    </location>
</feature>
<dbReference type="GO" id="GO:0098662">
    <property type="term" value="P:inorganic cation transmembrane transport"/>
    <property type="evidence" value="ECO:0000318"/>
    <property type="project" value="GO_Central"/>
</dbReference>
<dbReference type="Gramene" id="HORVU.MOREX.r3.6HG0634270.1">
    <property type="protein sequence ID" value="HORVU.MOREX.r3.6HG0634270.1.CDS1"/>
    <property type="gene ID" value="HORVU.MOREX.r3.6HG0634270"/>
</dbReference>
<evidence type="ECO:0008006" key="21">
    <source>
        <dbReference type="Google" id="ProtNLM"/>
    </source>
</evidence>
<comment type="function">
    <text evidence="13">May operate as a cation/H(+) antiporter.</text>
</comment>
<reference evidence="19" key="2">
    <citation type="submission" date="2020-10" db="EMBL/GenBank/DDBJ databases">
        <authorList>
            <person name="Scholz U."/>
            <person name="Mascher M."/>
            <person name="Fiebig A."/>
        </authorList>
    </citation>
    <scope>NUCLEOTIDE SEQUENCE [LARGE SCALE GENOMIC DNA]</scope>
    <source>
        <strain evidence="19">cv. Morex</strain>
    </source>
</reference>
<organism evidence="19 20">
    <name type="scientific">Hordeum vulgare subsp. vulgare</name>
    <name type="common">Domesticated barley</name>
    <dbReference type="NCBI Taxonomy" id="112509"/>
    <lineage>
        <taxon>Eukaryota</taxon>
        <taxon>Viridiplantae</taxon>
        <taxon>Streptophyta</taxon>
        <taxon>Embryophyta</taxon>
        <taxon>Tracheophyta</taxon>
        <taxon>Spermatophyta</taxon>
        <taxon>Magnoliopsida</taxon>
        <taxon>Liliopsida</taxon>
        <taxon>Poales</taxon>
        <taxon>Poaceae</taxon>
        <taxon>BOP clade</taxon>
        <taxon>Pooideae</taxon>
        <taxon>Triticodae</taxon>
        <taxon>Triticeae</taxon>
        <taxon>Hordeinae</taxon>
        <taxon>Hordeum</taxon>
    </lineage>
</organism>
<keyword evidence="8" id="KW-0630">Potassium</keyword>
<dbReference type="InterPro" id="IPR050794">
    <property type="entry name" value="CPA2_transporter"/>
</dbReference>
<proteinExistence type="inferred from homology"/>
<evidence type="ECO:0000256" key="14">
    <source>
        <dbReference type="SAM" id="MobiDB-lite"/>
    </source>
</evidence>
<keyword evidence="7" id="KW-0809">Transit peptide</keyword>
<dbReference type="InterPro" id="IPR038770">
    <property type="entry name" value="Na+/solute_symporter_sf"/>
</dbReference>
<dbReference type="GO" id="GO:0015297">
    <property type="term" value="F:antiporter activity"/>
    <property type="evidence" value="ECO:0007669"/>
    <property type="project" value="InterPro"/>
</dbReference>
<dbReference type="EnsemblPlants" id="HORVU.MOREX.r3.6HG0634270.1">
    <property type="protein sequence ID" value="HORVU.MOREX.r3.6HG0634270.1.CDS1"/>
    <property type="gene ID" value="HORVU.MOREX.r3.6HG0634270"/>
</dbReference>
<feature type="compositionally biased region" description="Low complexity" evidence="14">
    <location>
        <begin position="848"/>
        <end position="861"/>
    </location>
</feature>
<evidence type="ECO:0000256" key="7">
    <source>
        <dbReference type="ARBA" id="ARBA00022946"/>
    </source>
</evidence>
<feature type="transmembrane region" description="Helical" evidence="15">
    <location>
        <begin position="156"/>
        <end position="175"/>
    </location>
</feature>
<reference evidence="20" key="1">
    <citation type="journal article" date="2012" name="Nature">
        <title>A physical, genetic and functional sequence assembly of the barley genome.</title>
        <authorList>
            <consortium name="The International Barley Genome Sequencing Consortium"/>
            <person name="Mayer K.F."/>
            <person name="Waugh R."/>
            <person name="Brown J.W."/>
            <person name="Schulman A."/>
            <person name="Langridge P."/>
            <person name="Platzer M."/>
            <person name="Fincher G.B."/>
            <person name="Muehlbauer G.J."/>
            <person name="Sato K."/>
            <person name="Close T.J."/>
            <person name="Wise R.P."/>
            <person name="Stein N."/>
        </authorList>
    </citation>
    <scope>NUCLEOTIDE SEQUENCE [LARGE SCALE GENOMIC DNA]</scope>
    <source>
        <strain evidence="20">cv. Morex</strain>
    </source>
</reference>
<dbReference type="RefSeq" id="XP_044952932.1">
    <property type="nucleotide sequence ID" value="XM_045096997.1"/>
</dbReference>
<feature type="transmembrane region" description="Helical" evidence="15">
    <location>
        <begin position="271"/>
        <end position="303"/>
    </location>
</feature>
<dbReference type="GO" id="GO:0006885">
    <property type="term" value="P:regulation of pH"/>
    <property type="evidence" value="ECO:0000318"/>
    <property type="project" value="GO_Central"/>
</dbReference>
<evidence type="ECO:0000259" key="17">
    <source>
        <dbReference type="Pfam" id="PF23256"/>
    </source>
</evidence>
<dbReference type="Pfam" id="PF23259">
    <property type="entry name" value="CHX17_C"/>
    <property type="match status" value="1"/>
</dbReference>
<feature type="transmembrane region" description="Helical" evidence="15">
    <location>
        <begin position="350"/>
        <end position="372"/>
    </location>
</feature>
<gene>
    <name evidence="19" type="primary">LOC123403018</name>
</gene>
<keyword evidence="5" id="KW-0633">Potassium transport</keyword>
<comment type="function">
    <text evidence="1">May function as sodium-coupled metabolite transporter across the chloroplast envelope.</text>
</comment>
<feature type="transmembrane region" description="Helical" evidence="15">
    <location>
        <begin position="113"/>
        <end position="136"/>
    </location>
</feature>
<dbReference type="Proteomes" id="UP000011116">
    <property type="component" value="Chromosome 6H"/>
</dbReference>
<keyword evidence="9 15" id="KW-1133">Transmembrane helix</keyword>
<dbReference type="InterPro" id="IPR057290">
    <property type="entry name" value="CHX17_C"/>
</dbReference>
<evidence type="ECO:0000256" key="11">
    <source>
        <dbReference type="ARBA" id="ARBA00023136"/>
    </source>
</evidence>
<comment type="subcellular location">
    <subcellularLocation>
        <location evidence="3">Membrane</location>
        <topology evidence="3">Multi-pass membrane protein</topology>
    </subcellularLocation>
    <subcellularLocation>
        <location evidence="2">Plastid</location>
        <location evidence="2">Chloroplast envelope</location>
    </subcellularLocation>
</comment>
<dbReference type="GO" id="GO:0006813">
    <property type="term" value="P:potassium ion transport"/>
    <property type="evidence" value="ECO:0007669"/>
    <property type="project" value="UniProtKB-KW"/>
</dbReference>
<evidence type="ECO:0000256" key="6">
    <source>
        <dbReference type="ARBA" id="ARBA00022692"/>
    </source>
</evidence>
<dbReference type="Gramene" id="HORVU.MOREX.r2.6HG0526840.1">
    <property type="protein sequence ID" value="HORVU.MOREX.r2.6HG0526840.1.CDS.1"/>
    <property type="gene ID" value="HORVU.MOREX.r2.6HG0526840"/>
</dbReference>
<evidence type="ECO:0000256" key="13">
    <source>
        <dbReference type="ARBA" id="ARBA00054890"/>
    </source>
</evidence>
<dbReference type="InterPro" id="IPR006153">
    <property type="entry name" value="Cation/H_exchanger_TM"/>
</dbReference>
<feature type="region of interest" description="Disordered" evidence="14">
    <location>
        <begin position="841"/>
        <end position="875"/>
    </location>
</feature>
<keyword evidence="10" id="KW-0406">Ion transport</keyword>
<evidence type="ECO:0000256" key="9">
    <source>
        <dbReference type="ARBA" id="ARBA00022989"/>
    </source>
</evidence>
<sequence>MDSGDECADVVHGDYFMGGMMVINGLMAIVLLLSGLFHSFLRRLGQPSIISHILAGIVVGPTFLGRAVDLRRLGMQNAGSALGDTIYYLRIIFMFFLGLEMDLRYLRHNLRRSLLLACGGSAISLLLAVAAGPFFYGMLHPGTGTFYPQKLYTSTALFMLVLTSTASPVLIRIVTELKLTTSETGQLAIGAAFATDIASLTAISMMVVNPTTFGQDGRPLPKRSSSSCSTQLLLFLWMAFVVCVAVAVAVRAARLINRVKRGRQYTSKYELLAMLMLIVVLSLAVQFMGYSASMAAFLIGLAVPRDGPLARTLVDRLTYPVHQLVMPLCFGAIGARLDFGEIGRFTATQFAFAVVFTTVVSSAGKVGGTVLVGRWLGISAREALVLGFLLNVKGYSDILAINFADKSNVWGDTAQVVLVVASIINTFMAGPASAAIVRQQRRAFKYRSHCLQDLRVEQELRVLVCVHGAGGVQAMLTLAELSKGSSAPVAVYLLHLVELQTARKYAITHLYKDVHSSSSGSGSKQEEAQWGYSWEMDQVTAAVHGFATYDAAVPVRQMTAISSLASMDADVRNGVEDARASLVIVPFHKEQRYDGRMVSRRDGDSRRQLNQRILERAPCTVGILVERRLPSMSISILVTPERDLPSILHQEEEQQQESMEEGEEAVAVQQHQVVAVFLSGADDREAVAYATRLSAHPSVSVSVSRFMLPEEEEETSRNRSRRGMSEEEAEDEEFMAEVRARFVSSGQVSYTERYVSNGVETLESLSSMVGECSLFVVGRGGGEGGGGAARAAMTRGMAGLDEEECLAELGAVGELLASDDFVGCCASVLVLQQHKLHRRMKTWKKQQSHSQSQSHSHSHSQLGGRVLSFPDDIFQ</sequence>
<accession>A0A8I7BHX4</accession>
<dbReference type="GO" id="GO:0012505">
    <property type="term" value="C:endomembrane system"/>
    <property type="evidence" value="ECO:0000318"/>
    <property type="project" value="GO_Central"/>
</dbReference>
<dbReference type="GeneID" id="123403018"/>
<reference evidence="19" key="3">
    <citation type="submission" date="2022-01" db="UniProtKB">
        <authorList>
            <consortium name="EnsemblPlants"/>
        </authorList>
    </citation>
    <scope>IDENTIFICATION</scope>
    <source>
        <strain evidence="19">subsp. vulgare</strain>
    </source>
</reference>
<feature type="domain" description="Cation/H(+) antiporter central" evidence="17">
    <location>
        <begin position="491"/>
        <end position="629"/>
    </location>
</feature>
<evidence type="ECO:0000256" key="2">
    <source>
        <dbReference type="ARBA" id="ARBA00004119"/>
    </source>
</evidence>
<evidence type="ECO:0000313" key="19">
    <source>
        <dbReference type="EnsemblPlants" id="HORVU.MOREX.r3.6HG0634270.1.CDS1"/>
    </source>
</evidence>
<evidence type="ECO:0000256" key="4">
    <source>
        <dbReference type="ARBA" id="ARBA00022448"/>
    </source>
</evidence>
<dbReference type="OrthoDB" id="671744at2759"/>
<feature type="transmembrane region" description="Helical" evidence="15">
    <location>
        <begin position="416"/>
        <end position="437"/>
    </location>
</feature>
<keyword evidence="20" id="KW-1185">Reference proteome</keyword>
<feature type="transmembrane region" description="Helical" evidence="15">
    <location>
        <begin position="49"/>
        <end position="67"/>
    </location>
</feature>
<feature type="transmembrane region" description="Helical" evidence="15">
    <location>
        <begin position="384"/>
        <end position="404"/>
    </location>
</feature>
<evidence type="ECO:0000256" key="12">
    <source>
        <dbReference type="ARBA" id="ARBA00038341"/>
    </source>
</evidence>
<protein>
    <recommendedName>
        <fullName evidence="21">Cation/H+ exchanger domain-containing protein</fullName>
    </recommendedName>
</protein>
<keyword evidence="11 15" id="KW-0472">Membrane</keyword>
<dbReference type="FunFam" id="1.20.1530.20:FF:000019">
    <property type="entry name" value="Cation/H(+) antiporter 1"/>
    <property type="match status" value="1"/>
</dbReference>
<evidence type="ECO:0000256" key="1">
    <source>
        <dbReference type="ARBA" id="ARBA00003198"/>
    </source>
</evidence>
<feature type="domain" description="Cation/H(+) antiporter C-terminal" evidence="18">
    <location>
        <begin position="673"/>
        <end position="834"/>
    </location>
</feature>
<evidence type="ECO:0000256" key="10">
    <source>
        <dbReference type="ARBA" id="ARBA00023065"/>
    </source>
</evidence>
<evidence type="ECO:0000313" key="20">
    <source>
        <dbReference type="Proteomes" id="UP000011116"/>
    </source>
</evidence>
<evidence type="ECO:0000259" key="16">
    <source>
        <dbReference type="Pfam" id="PF00999"/>
    </source>
</evidence>
<dbReference type="PANTHER" id="PTHR32468:SF18">
    <property type="entry name" value="CATION_H(+) ANTIPORTER 1"/>
    <property type="match status" value="1"/>
</dbReference>
<feature type="transmembrane region" description="Helical" evidence="15">
    <location>
        <begin position="87"/>
        <end position="106"/>
    </location>
</feature>
<dbReference type="AlphaFoldDB" id="A0A8I7BHX4"/>
<evidence type="ECO:0000259" key="18">
    <source>
        <dbReference type="Pfam" id="PF23259"/>
    </source>
</evidence>
<dbReference type="KEGG" id="hvg:123403018"/>
<feature type="transmembrane region" description="Helical" evidence="15">
    <location>
        <begin position="15"/>
        <end position="37"/>
    </location>
</feature>
<dbReference type="InterPro" id="IPR057291">
    <property type="entry name" value="CHX17_2nd"/>
</dbReference>
<keyword evidence="4" id="KW-0813">Transport</keyword>
<evidence type="ECO:0000256" key="3">
    <source>
        <dbReference type="ARBA" id="ARBA00004141"/>
    </source>
</evidence>
<comment type="similarity">
    <text evidence="12">Belongs to the monovalent cation:proton antiporter 2 (CPA2) transporter (TC 2.A.37) family. CHX (TC 2.A.37.4) subfamily.</text>
</comment>
<keyword evidence="6 15" id="KW-0812">Transmembrane</keyword>
<evidence type="ECO:0000256" key="5">
    <source>
        <dbReference type="ARBA" id="ARBA00022538"/>
    </source>
</evidence>
<feature type="domain" description="Cation/H+ exchanger transmembrane" evidence="16">
    <location>
        <begin position="30"/>
        <end position="436"/>
    </location>
</feature>